<gene>
    <name evidence="2" type="ORF">LTR97_007668</name>
</gene>
<sequence length="350" mass="39918">MTLADKIQDKRDKAKQKATDGKQDAQVQALREQVTKLSNEQKEPRSRRGSRSRSRSTRRRRRQDDSDDYETEVATNARRSRAMIERMYKDNVDRMGQQYATGDLLTENKLQAQIIQLQQTVINVLQDALYSGRDLSQSDMRRLVAAQNAAREGSLDALEGRTRRMLAQKPTSSRMSLDYGRPHFDELEADFAPPRRQLTLPERPIPQRSYSPVKRSSTLPLDMGSIFCRYSKQLQYSSRALDSAFDPSGDGRCSQCSTVLPIIHEAIVSLEGCDYRVSQRFFVKSHTPDGRFACVLCSKHRDVDCICRDVTALAKHLASTHTADEAEQDVDFTEATDTSVRSRQRQLEYV</sequence>
<feature type="compositionally biased region" description="Basic and acidic residues" evidence="1">
    <location>
        <begin position="1"/>
        <end position="23"/>
    </location>
</feature>
<evidence type="ECO:0000256" key="1">
    <source>
        <dbReference type="SAM" id="MobiDB-lite"/>
    </source>
</evidence>
<dbReference type="PANTHER" id="PTHR42354:SF1">
    <property type="entry name" value="C2H2-TYPE DOMAIN-CONTAINING PROTEIN"/>
    <property type="match status" value="1"/>
</dbReference>
<organism evidence="2 3">
    <name type="scientific">Elasticomyces elasticus</name>
    <dbReference type="NCBI Taxonomy" id="574655"/>
    <lineage>
        <taxon>Eukaryota</taxon>
        <taxon>Fungi</taxon>
        <taxon>Dikarya</taxon>
        <taxon>Ascomycota</taxon>
        <taxon>Pezizomycotina</taxon>
        <taxon>Dothideomycetes</taxon>
        <taxon>Dothideomycetidae</taxon>
        <taxon>Mycosphaerellales</taxon>
        <taxon>Teratosphaeriaceae</taxon>
        <taxon>Elasticomyces</taxon>
    </lineage>
</organism>
<name>A0AAN7W5B2_9PEZI</name>
<protein>
    <submittedName>
        <fullName evidence="2">Uncharacterized protein</fullName>
    </submittedName>
</protein>
<dbReference type="Proteomes" id="UP001310594">
    <property type="component" value="Unassembled WGS sequence"/>
</dbReference>
<accession>A0AAN7W5B2</accession>
<reference evidence="2" key="1">
    <citation type="submission" date="2023-08" db="EMBL/GenBank/DDBJ databases">
        <title>Black Yeasts Isolated from many extreme environments.</title>
        <authorList>
            <person name="Coleine C."/>
            <person name="Stajich J.E."/>
            <person name="Selbmann L."/>
        </authorList>
    </citation>
    <scope>NUCLEOTIDE SEQUENCE</scope>
    <source>
        <strain evidence="2">CCFEE 5810</strain>
    </source>
</reference>
<evidence type="ECO:0000313" key="2">
    <source>
        <dbReference type="EMBL" id="KAK5697530.1"/>
    </source>
</evidence>
<dbReference type="EMBL" id="JAVRQU010000011">
    <property type="protein sequence ID" value="KAK5697530.1"/>
    <property type="molecule type" value="Genomic_DNA"/>
</dbReference>
<dbReference type="AlphaFoldDB" id="A0AAN7W5B2"/>
<evidence type="ECO:0000313" key="3">
    <source>
        <dbReference type="Proteomes" id="UP001310594"/>
    </source>
</evidence>
<comment type="caution">
    <text evidence="2">The sequence shown here is derived from an EMBL/GenBank/DDBJ whole genome shotgun (WGS) entry which is preliminary data.</text>
</comment>
<proteinExistence type="predicted"/>
<dbReference type="PANTHER" id="PTHR42354">
    <property type="entry name" value="C2H2-TYPE DOMAIN-CONTAINING PROTEIN"/>
    <property type="match status" value="1"/>
</dbReference>
<feature type="compositionally biased region" description="Basic residues" evidence="1">
    <location>
        <begin position="47"/>
        <end position="61"/>
    </location>
</feature>
<feature type="region of interest" description="Disordered" evidence="1">
    <location>
        <begin position="1"/>
        <end position="76"/>
    </location>
</feature>